<evidence type="ECO:0000313" key="2">
    <source>
        <dbReference type="EMBL" id="QSV10832.1"/>
    </source>
</evidence>
<dbReference type="EMBL" id="MT920676">
    <property type="protein sequence ID" value="QSV10832.1"/>
    <property type="molecule type" value="Genomic_DNA"/>
</dbReference>
<keyword evidence="1" id="KW-0150">Chloroplast</keyword>
<dbReference type="EMBL" id="AB001684">
    <property type="protein sequence ID" value="BAA57861.1"/>
    <property type="molecule type" value="Genomic_DNA"/>
</dbReference>
<dbReference type="GeneID" id="1457404"/>
<sequence length="57" mass="7486">MPFFFNKVFFRFRFFKDKHFFQFPLKKFKLKNRNWKKTKQTTIKKFYLFDILNRFFN</sequence>
<dbReference type="AlphaFoldDB" id="V9H147"/>
<dbReference type="RefSeq" id="NP_045786.1">
    <property type="nucleotide sequence ID" value="NC_001865.1"/>
</dbReference>
<accession>V9H147</accession>
<keyword evidence="1" id="KW-0934">Plastid</keyword>
<organism evidence="1">
    <name type="scientific">Chlorella vulgaris</name>
    <name type="common">Green alga</name>
    <dbReference type="NCBI Taxonomy" id="3077"/>
    <lineage>
        <taxon>Eukaryota</taxon>
        <taxon>Viridiplantae</taxon>
        <taxon>Chlorophyta</taxon>
        <taxon>core chlorophytes</taxon>
        <taxon>Trebouxiophyceae</taxon>
        <taxon>Chlorellales</taxon>
        <taxon>Chlorellaceae</taxon>
        <taxon>Chlorella clade</taxon>
        <taxon>Chlorella</taxon>
    </lineage>
</organism>
<protein>
    <submittedName>
        <fullName evidence="1">Uncharacterized protein</fullName>
    </submittedName>
</protein>
<geneLocation type="chloroplast" evidence="1"/>
<reference evidence="2" key="2">
    <citation type="journal article" date="2021" name="Mitochondrial DNA Part B Resour">
        <title>The chloroplast genome of a unicellular green alga strain isolated from the rubber processing wastewater.</title>
        <authorList>
            <person name="Han B."/>
            <person name="Mu Y."/>
            <person name="Tan D."/>
            <person name="Ma S."/>
            <person name="Fu L."/>
            <person name="Sun X."/>
            <person name="Zhang J."/>
        </authorList>
    </citation>
    <scope>NUCLEOTIDE SEQUENCE</scope>
</reference>
<evidence type="ECO:0000313" key="1">
    <source>
        <dbReference type="EMBL" id="BAA57861.1"/>
    </source>
</evidence>
<proteinExistence type="predicted"/>
<name>V9H147_CHLVU</name>
<reference evidence="1" key="1">
    <citation type="journal article" date="1997" name="Proc. Natl. Acad. Sci. U.S.A.">
        <title>Complete nucleotide sequence of the chloroplast genome from the green alga Chlorella vulgaris: the existence of genes possibly involved in chloroplast division.</title>
        <authorList>
            <person name="Wakasugi T."/>
            <person name="Nagai T."/>
            <person name="Kapoor M."/>
            <person name="Sugita M."/>
            <person name="Ito M."/>
            <person name="Ito S."/>
            <person name="Tsudzuki J."/>
            <person name="Nakashima K."/>
            <person name="Tsudzuki T."/>
            <person name="Suzuki Y."/>
            <person name="Hamada A."/>
            <person name="Ohta T."/>
            <person name="Inamura A."/>
            <person name="Yoshinaga K."/>
            <person name="Sugiura M."/>
        </authorList>
    </citation>
    <scope>NUCLEOTIDE SEQUENCE</scope>
</reference>